<name>A0A7V3ZWN7_UNCW3</name>
<accession>A0A7V3ZWN7</accession>
<comment type="caution">
    <text evidence="3">The sequence shown here is derived from an EMBL/GenBank/DDBJ whole genome shotgun (WGS) entry which is preliminary data.</text>
</comment>
<evidence type="ECO:0000313" key="3">
    <source>
        <dbReference type="EMBL" id="HGL17055.1"/>
    </source>
</evidence>
<gene>
    <name evidence="3" type="ORF">ENU66_01765</name>
</gene>
<organism evidence="3">
    <name type="scientific">candidate division WOR-3 bacterium</name>
    <dbReference type="NCBI Taxonomy" id="2052148"/>
    <lineage>
        <taxon>Bacteria</taxon>
        <taxon>Bacteria division WOR-3</taxon>
    </lineage>
</organism>
<proteinExistence type="predicted"/>
<dbReference type="EMBL" id="DTDJ01000015">
    <property type="protein sequence ID" value="HGL17055.1"/>
    <property type="molecule type" value="Genomic_DNA"/>
</dbReference>
<reference evidence="3" key="1">
    <citation type="journal article" date="2020" name="mSystems">
        <title>Genome- and Community-Level Interaction Insights into Carbon Utilization and Element Cycling Functions of Hydrothermarchaeota in Hydrothermal Sediment.</title>
        <authorList>
            <person name="Zhou Z."/>
            <person name="Liu Y."/>
            <person name="Xu W."/>
            <person name="Pan J."/>
            <person name="Luo Z.H."/>
            <person name="Li M."/>
        </authorList>
    </citation>
    <scope>NUCLEOTIDE SEQUENCE [LARGE SCALE GENOMIC DNA]</scope>
    <source>
        <strain evidence="3">SpSt-69</strain>
    </source>
</reference>
<evidence type="ECO:0000256" key="2">
    <source>
        <dbReference type="SAM" id="Phobius"/>
    </source>
</evidence>
<keyword evidence="2" id="KW-0812">Transmembrane</keyword>
<protein>
    <submittedName>
        <fullName evidence="3">Uncharacterized protein</fullName>
    </submittedName>
</protein>
<dbReference type="AlphaFoldDB" id="A0A7V3ZWN7"/>
<keyword evidence="2" id="KW-0472">Membrane</keyword>
<keyword evidence="2" id="KW-1133">Transmembrane helix</keyword>
<feature type="region of interest" description="Disordered" evidence="1">
    <location>
        <begin position="64"/>
        <end position="86"/>
    </location>
</feature>
<feature type="transmembrane region" description="Helical" evidence="2">
    <location>
        <begin position="6"/>
        <end position="25"/>
    </location>
</feature>
<sequence>MALSYELSSFFGAMFLTLVLLWLRAHGVRWRVKLRMDLGSEFCGPSPKKQREWKEALRLLGSEIEPVRKKGDGTASGSHRKGPSLR</sequence>
<evidence type="ECO:0000256" key="1">
    <source>
        <dbReference type="SAM" id="MobiDB-lite"/>
    </source>
</evidence>